<accession>A0ABW5YHJ6</accession>
<sequence>MKHLFLLLAFIIVNKCFSQKITKDSIEITYKECHFQNISSKRNRIVDGVTLQLGSIKIKIKNKEGKEIQFSAFSLVDVTNKFRYRLDNVGETPNYYFFSTSEKDEFNPLFSGDKSTLKFRKTKIYSKNGYEIVYQINIPEYDPTVKDYFYDYNLKGITNLEFQTDYGSKKYPKKTITYIGSLKNKYIACSLEFKIAQLYLHSEYDLYYKDEKIASLKF</sequence>
<proteinExistence type="predicted"/>
<protein>
    <submittedName>
        <fullName evidence="1">Uncharacterized protein</fullName>
    </submittedName>
</protein>
<dbReference type="RefSeq" id="WP_379809936.1">
    <property type="nucleotide sequence ID" value="NZ_JBHUPC010000006.1"/>
</dbReference>
<dbReference type="Proteomes" id="UP001597534">
    <property type="component" value="Unassembled WGS sequence"/>
</dbReference>
<name>A0ABW5YHJ6_9FLAO</name>
<evidence type="ECO:0000313" key="1">
    <source>
        <dbReference type="EMBL" id="MFD2890495.1"/>
    </source>
</evidence>
<reference evidence="2" key="1">
    <citation type="journal article" date="2019" name="Int. J. Syst. Evol. Microbiol.">
        <title>The Global Catalogue of Microorganisms (GCM) 10K type strain sequencing project: providing services to taxonomists for standard genome sequencing and annotation.</title>
        <authorList>
            <consortium name="The Broad Institute Genomics Platform"/>
            <consortium name="The Broad Institute Genome Sequencing Center for Infectious Disease"/>
            <person name="Wu L."/>
            <person name="Ma J."/>
        </authorList>
    </citation>
    <scope>NUCLEOTIDE SEQUENCE [LARGE SCALE GENOMIC DNA]</scope>
    <source>
        <strain evidence="2">KCTC 22671</strain>
    </source>
</reference>
<comment type="caution">
    <text evidence="1">The sequence shown here is derived from an EMBL/GenBank/DDBJ whole genome shotgun (WGS) entry which is preliminary data.</text>
</comment>
<evidence type="ECO:0000313" key="2">
    <source>
        <dbReference type="Proteomes" id="UP001597534"/>
    </source>
</evidence>
<keyword evidence="2" id="KW-1185">Reference proteome</keyword>
<dbReference type="EMBL" id="JBHUPC010000006">
    <property type="protein sequence ID" value="MFD2890495.1"/>
    <property type="molecule type" value="Genomic_DNA"/>
</dbReference>
<organism evidence="1 2">
    <name type="scientific">Flavobacterium chuncheonense</name>
    <dbReference type="NCBI Taxonomy" id="2026653"/>
    <lineage>
        <taxon>Bacteria</taxon>
        <taxon>Pseudomonadati</taxon>
        <taxon>Bacteroidota</taxon>
        <taxon>Flavobacteriia</taxon>
        <taxon>Flavobacteriales</taxon>
        <taxon>Flavobacteriaceae</taxon>
        <taxon>Flavobacterium</taxon>
    </lineage>
</organism>
<gene>
    <name evidence="1" type="ORF">ACFS5J_00490</name>
</gene>